<evidence type="ECO:0000256" key="1">
    <source>
        <dbReference type="SAM" id="MobiDB-lite"/>
    </source>
</evidence>
<organism evidence="3 4">
    <name type="scientific">Tsukamurella tyrosinosolvens</name>
    <dbReference type="NCBI Taxonomy" id="57704"/>
    <lineage>
        <taxon>Bacteria</taxon>
        <taxon>Bacillati</taxon>
        <taxon>Actinomycetota</taxon>
        <taxon>Actinomycetes</taxon>
        <taxon>Mycobacteriales</taxon>
        <taxon>Tsukamurellaceae</taxon>
        <taxon>Tsukamurella</taxon>
    </lineage>
</organism>
<gene>
    <name evidence="3" type="ORF">SAMN04489793_3490</name>
</gene>
<keyword evidence="2" id="KW-0472">Membrane</keyword>
<feature type="compositionally biased region" description="Basic and acidic residues" evidence="1">
    <location>
        <begin position="10"/>
        <end position="22"/>
    </location>
</feature>
<evidence type="ECO:0000313" key="3">
    <source>
        <dbReference type="EMBL" id="SEC90250.1"/>
    </source>
</evidence>
<feature type="region of interest" description="Disordered" evidence="1">
    <location>
        <begin position="1"/>
        <end position="35"/>
    </location>
</feature>
<dbReference type="EMBL" id="FNSA01000003">
    <property type="protein sequence ID" value="SEC90250.1"/>
    <property type="molecule type" value="Genomic_DNA"/>
</dbReference>
<sequence>MTSDWNDVEPPAKEASARERLRSGAVETPPPDNRRTRRAATMMFVLVFVGLPLVGIAFIDRDDGTGRLFGILLLIYLAIMGFLMVKAIIRR</sequence>
<accession>A0A1H4WAZ2</accession>
<reference evidence="4" key="1">
    <citation type="submission" date="2016-10" db="EMBL/GenBank/DDBJ databases">
        <authorList>
            <person name="Varghese N."/>
            <person name="Submissions S."/>
        </authorList>
    </citation>
    <scope>NUCLEOTIDE SEQUENCE [LARGE SCALE GENOMIC DNA]</scope>
    <source>
        <strain evidence="4">DSM 44234</strain>
    </source>
</reference>
<name>A0A1H4WAZ2_TSUTY</name>
<dbReference type="KEGG" id="tsm:ASU32_13270"/>
<feature type="transmembrane region" description="Helical" evidence="2">
    <location>
        <begin position="39"/>
        <end position="59"/>
    </location>
</feature>
<feature type="transmembrane region" description="Helical" evidence="2">
    <location>
        <begin position="71"/>
        <end position="89"/>
    </location>
</feature>
<dbReference type="AlphaFoldDB" id="A0A1H4WAZ2"/>
<dbReference type="RefSeq" id="WP_068520505.1">
    <property type="nucleotide sequence ID" value="NZ_CBDRGN010000003.1"/>
</dbReference>
<dbReference type="Proteomes" id="UP000182241">
    <property type="component" value="Unassembled WGS sequence"/>
</dbReference>
<keyword evidence="2" id="KW-1133">Transmembrane helix</keyword>
<evidence type="ECO:0000256" key="2">
    <source>
        <dbReference type="SAM" id="Phobius"/>
    </source>
</evidence>
<proteinExistence type="predicted"/>
<protein>
    <submittedName>
        <fullName evidence="3">Uncharacterized protein</fullName>
    </submittedName>
</protein>
<keyword evidence="2" id="KW-0812">Transmembrane</keyword>
<evidence type="ECO:0000313" key="4">
    <source>
        <dbReference type="Proteomes" id="UP000182241"/>
    </source>
</evidence>
<dbReference type="STRING" id="57704.SAMN04489793_3490"/>
<keyword evidence="4" id="KW-1185">Reference proteome</keyword>
<dbReference type="GeneID" id="300998244"/>
<dbReference type="OrthoDB" id="4775202at2"/>